<dbReference type="GeneID" id="28766808"/>
<dbReference type="EMBL" id="KV441559">
    <property type="protein sequence ID" value="OAG00526.1"/>
    <property type="molecule type" value="Genomic_DNA"/>
</dbReference>
<feature type="region of interest" description="Disordered" evidence="1">
    <location>
        <begin position="222"/>
        <end position="257"/>
    </location>
</feature>
<protein>
    <submittedName>
        <fullName evidence="2">Uncharacterized protein</fullName>
    </submittedName>
</protein>
<proteinExistence type="predicted"/>
<accession>A0A177BZE0</accession>
<organism evidence="2 3">
    <name type="scientific">Paraphaeosphaeria sporulosa</name>
    <dbReference type="NCBI Taxonomy" id="1460663"/>
    <lineage>
        <taxon>Eukaryota</taxon>
        <taxon>Fungi</taxon>
        <taxon>Dikarya</taxon>
        <taxon>Ascomycota</taxon>
        <taxon>Pezizomycotina</taxon>
        <taxon>Dothideomycetes</taxon>
        <taxon>Pleosporomycetidae</taxon>
        <taxon>Pleosporales</taxon>
        <taxon>Massarineae</taxon>
        <taxon>Didymosphaeriaceae</taxon>
        <taxon>Paraphaeosphaeria</taxon>
    </lineage>
</organism>
<sequence>MALGGYKHVARASLFGGKRAQQRGQKRQPEEQILGCSPTSSNAAPKQKLSHKLEQTGSPLGATDSQKKGKRKLSTPEKERFKSSESWNSEQQRLRNEKKKQLKKLKKQQRRRERKKRSPSDPRAKPMETVEETAKMQKEGAVLENSEAASESESHSFPIRVVEVDEGMKYDLAVKFGWIDPKEDNSGSMQDNFVDSAYGNDHHPQLPRKNTVTLVPDTLHEIIPPRHQSPPIDYVPRTPTNSPSPQEPMTPNRPIRTPDVLVVTPSRRRPSPQLEFIVSPKSSAGHQAAANMLVALKSRTARLNTQIAGFNTHLLGLLNRLTLPAKETRSDSTAKAKVLRKIITAMEEHSNQVFMMEFALRDLVDEGYEDLSESLKKTEGEFVELVKVYERKVYELMGKLSPGALEKTMRDPGDTQSVRALDPEQ</sequence>
<feature type="compositionally biased region" description="Basic and acidic residues" evidence="1">
    <location>
        <begin position="118"/>
        <end position="138"/>
    </location>
</feature>
<feature type="compositionally biased region" description="Basic and acidic residues" evidence="1">
    <location>
        <begin position="74"/>
        <end position="83"/>
    </location>
</feature>
<dbReference type="OrthoDB" id="3796090at2759"/>
<dbReference type="RefSeq" id="XP_018030891.1">
    <property type="nucleotide sequence ID" value="XM_018183322.1"/>
</dbReference>
<keyword evidence="3" id="KW-1185">Reference proteome</keyword>
<evidence type="ECO:0000313" key="3">
    <source>
        <dbReference type="Proteomes" id="UP000077069"/>
    </source>
</evidence>
<evidence type="ECO:0000256" key="1">
    <source>
        <dbReference type="SAM" id="MobiDB-lite"/>
    </source>
</evidence>
<evidence type="ECO:0000313" key="2">
    <source>
        <dbReference type="EMBL" id="OAG00526.1"/>
    </source>
</evidence>
<name>A0A177BZE0_9PLEO</name>
<feature type="region of interest" description="Disordered" evidence="1">
    <location>
        <begin position="405"/>
        <end position="425"/>
    </location>
</feature>
<dbReference type="AlphaFoldDB" id="A0A177BZE0"/>
<feature type="region of interest" description="Disordered" evidence="1">
    <location>
        <begin position="1"/>
        <end position="155"/>
    </location>
</feature>
<feature type="compositionally biased region" description="Polar residues" evidence="1">
    <location>
        <begin position="238"/>
        <end position="249"/>
    </location>
</feature>
<dbReference type="InParanoid" id="A0A177BZE0"/>
<reference evidence="2 3" key="1">
    <citation type="submission" date="2016-05" db="EMBL/GenBank/DDBJ databases">
        <title>Comparative analysis of secretome profiles of manganese(II)-oxidizing ascomycete fungi.</title>
        <authorList>
            <consortium name="DOE Joint Genome Institute"/>
            <person name="Zeiner C.A."/>
            <person name="Purvine S.O."/>
            <person name="Zink E.M."/>
            <person name="Wu S."/>
            <person name="Pasa-Tolic L."/>
            <person name="Chaput D.L."/>
            <person name="Haridas S."/>
            <person name="Grigoriev I.V."/>
            <person name="Santelli C.M."/>
            <person name="Hansel C.M."/>
        </authorList>
    </citation>
    <scope>NUCLEOTIDE SEQUENCE [LARGE SCALE GENOMIC DNA]</scope>
    <source>
        <strain evidence="2 3">AP3s5-JAC2a</strain>
    </source>
</reference>
<dbReference type="Proteomes" id="UP000077069">
    <property type="component" value="Unassembled WGS sequence"/>
</dbReference>
<gene>
    <name evidence="2" type="ORF">CC84DRAFT_1222030</name>
</gene>
<feature type="compositionally biased region" description="Basic residues" evidence="1">
    <location>
        <begin position="96"/>
        <end position="117"/>
    </location>
</feature>